<dbReference type="Proteomes" id="UP000777438">
    <property type="component" value="Unassembled WGS sequence"/>
</dbReference>
<gene>
    <name evidence="2" type="ORF">B0T10DRAFT_585924</name>
</gene>
<protein>
    <recommendedName>
        <fullName evidence="1">BTB domain-containing protein</fullName>
    </recommendedName>
</protein>
<dbReference type="PANTHER" id="PTHR47843:SF5">
    <property type="entry name" value="BTB_POZ DOMAIN PROTEIN"/>
    <property type="match status" value="1"/>
</dbReference>
<dbReference type="EMBL" id="JAGPYM010000037">
    <property type="protein sequence ID" value="KAH6874740.1"/>
    <property type="molecule type" value="Genomic_DNA"/>
</dbReference>
<dbReference type="Gene3D" id="3.30.710.10">
    <property type="entry name" value="Potassium Channel Kv1.1, Chain A"/>
    <property type="match status" value="1"/>
</dbReference>
<dbReference type="InterPro" id="IPR000210">
    <property type="entry name" value="BTB/POZ_dom"/>
</dbReference>
<evidence type="ECO:0000259" key="1">
    <source>
        <dbReference type="PROSITE" id="PS50097"/>
    </source>
</evidence>
<dbReference type="Pfam" id="PF00651">
    <property type="entry name" value="BTB"/>
    <property type="match status" value="1"/>
</dbReference>
<evidence type="ECO:0000313" key="3">
    <source>
        <dbReference type="Proteomes" id="UP000777438"/>
    </source>
</evidence>
<sequence length="225" mass="25355">MKIDDKSSRSLQDALLLAERGLYSDLRITCGTDEHLVHKVLVCTRSSFLAEACSEPLEVGEKSLIHLPDDDPEAVAAVISYLYRGSYAHPESGAERPSKEQLDAGKWKVSVHGEETASLQEKYLGLHAKVYILAKKYGIQSLKELALNNVRCIRPHITSPHNFVEAAEIAYTSPIPSGSGMRHQVVLGLYQHPSLFDNEALKTLLKRLPDLMYDYILHEYRWRIK</sequence>
<keyword evidence="3" id="KW-1185">Reference proteome</keyword>
<organism evidence="2 3">
    <name type="scientific">Thelonectria olida</name>
    <dbReference type="NCBI Taxonomy" id="1576542"/>
    <lineage>
        <taxon>Eukaryota</taxon>
        <taxon>Fungi</taxon>
        <taxon>Dikarya</taxon>
        <taxon>Ascomycota</taxon>
        <taxon>Pezizomycotina</taxon>
        <taxon>Sordariomycetes</taxon>
        <taxon>Hypocreomycetidae</taxon>
        <taxon>Hypocreales</taxon>
        <taxon>Nectriaceae</taxon>
        <taxon>Thelonectria</taxon>
    </lineage>
</organism>
<comment type="caution">
    <text evidence="2">The sequence shown here is derived from an EMBL/GenBank/DDBJ whole genome shotgun (WGS) entry which is preliminary data.</text>
</comment>
<reference evidence="2 3" key="1">
    <citation type="journal article" date="2021" name="Nat. Commun.">
        <title>Genetic determinants of endophytism in the Arabidopsis root mycobiome.</title>
        <authorList>
            <person name="Mesny F."/>
            <person name="Miyauchi S."/>
            <person name="Thiergart T."/>
            <person name="Pickel B."/>
            <person name="Atanasova L."/>
            <person name="Karlsson M."/>
            <person name="Huettel B."/>
            <person name="Barry K.W."/>
            <person name="Haridas S."/>
            <person name="Chen C."/>
            <person name="Bauer D."/>
            <person name="Andreopoulos W."/>
            <person name="Pangilinan J."/>
            <person name="LaButti K."/>
            <person name="Riley R."/>
            <person name="Lipzen A."/>
            <person name="Clum A."/>
            <person name="Drula E."/>
            <person name="Henrissat B."/>
            <person name="Kohler A."/>
            <person name="Grigoriev I.V."/>
            <person name="Martin F.M."/>
            <person name="Hacquard S."/>
        </authorList>
    </citation>
    <scope>NUCLEOTIDE SEQUENCE [LARGE SCALE GENOMIC DNA]</scope>
    <source>
        <strain evidence="2 3">MPI-CAGE-CH-0241</strain>
    </source>
</reference>
<name>A0A9P8VSC5_9HYPO</name>
<dbReference type="OrthoDB" id="6359816at2759"/>
<proteinExistence type="predicted"/>
<dbReference type="PANTHER" id="PTHR47843">
    <property type="entry name" value="BTB DOMAIN-CONTAINING PROTEIN-RELATED"/>
    <property type="match status" value="1"/>
</dbReference>
<accession>A0A9P8VSC5</accession>
<dbReference type="InterPro" id="IPR011333">
    <property type="entry name" value="SKP1/BTB/POZ_sf"/>
</dbReference>
<dbReference type="PROSITE" id="PS50097">
    <property type="entry name" value="BTB"/>
    <property type="match status" value="1"/>
</dbReference>
<dbReference type="CDD" id="cd18186">
    <property type="entry name" value="BTB_POZ_ZBTB_KLHL-like"/>
    <property type="match status" value="1"/>
</dbReference>
<dbReference type="AlphaFoldDB" id="A0A9P8VSC5"/>
<dbReference type="SUPFAM" id="SSF54695">
    <property type="entry name" value="POZ domain"/>
    <property type="match status" value="1"/>
</dbReference>
<feature type="domain" description="BTB" evidence="1">
    <location>
        <begin position="24"/>
        <end position="91"/>
    </location>
</feature>
<evidence type="ECO:0000313" key="2">
    <source>
        <dbReference type="EMBL" id="KAH6874740.1"/>
    </source>
</evidence>